<feature type="compositionally biased region" description="Polar residues" evidence="3">
    <location>
        <begin position="161"/>
        <end position="174"/>
    </location>
</feature>
<gene>
    <name evidence="5" type="ORF">BD311DRAFT_748229</name>
</gene>
<dbReference type="PANTHER" id="PTHR31001">
    <property type="entry name" value="UNCHARACTERIZED TRANSCRIPTIONAL REGULATORY PROTEIN"/>
    <property type="match status" value="1"/>
</dbReference>
<accession>A0A4Q9N522</accession>
<feature type="domain" description="Zn(2)-C6 fungal-type" evidence="4">
    <location>
        <begin position="36"/>
        <end position="67"/>
    </location>
</feature>
<dbReference type="EMBL" id="ML143390">
    <property type="protein sequence ID" value="TBU33916.1"/>
    <property type="molecule type" value="Genomic_DNA"/>
</dbReference>
<dbReference type="PROSITE" id="PS50048">
    <property type="entry name" value="ZN2_CY6_FUNGAL_2"/>
    <property type="match status" value="1"/>
</dbReference>
<dbReference type="GO" id="GO:0005634">
    <property type="term" value="C:nucleus"/>
    <property type="evidence" value="ECO:0007669"/>
    <property type="project" value="UniProtKB-SubCell"/>
</dbReference>
<keyword evidence="2" id="KW-0539">Nucleus</keyword>
<feature type="compositionally biased region" description="Polar residues" evidence="3">
    <location>
        <begin position="110"/>
        <end position="123"/>
    </location>
</feature>
<evidence type="ECO:0000256" key="1">
    <source>
        <dbReference type="ARBA" id="ARBA00004123"/>
    </source>
</evidence>
<dbReference type="GO" id="GO:0000981">
    <property type="term" value="F:DNA-binding transcription factor activity, RNA polymerase II-specific"/>
    <property type="evidence" value="ECO:0007669"/>
    <property type="project" value="InterPro"/>
</dbReference>
<dbReference type="PROSITE" id="PS00463">
    <property type="entry name" value="ZN2_CY6_FUNGAL_1"/>
    <property type="match status" value="1"/>
</dbReference>
<feature type="compositionally biased region" description="Low complexity" evidence="3">
    <location>
        <begin position="148"/>
        <end position="160"/>
    </location>
</feature>
<dbReference type="SUPFAM" id="SSF57701">
    <property type="entry name" value="Zn2/Cys6 DNA-binding domain"/>
    <property type="match status" value="1"/>
</dbReference>
<dbReference type="InterPro" id="IPR050613">
    <property type="entry name" value="Sec_Metabolite_Reg"/>
</dbReference>
<evidence type="ECO:0000256" key="2">
    <source>
        <dbReference type="ARBA" id="ARBA00023242"/>
    </source>
</evidence>
<dbReference type="Proteomes" id="UP000292957">
    <property type="component" value="Unassembled WGS sequence"/>
</dbReference>
<sequence length="404" mass="44046">MSADTNTAKKRTSATSSKRTSEEDHRRKRRNRPTQSCLNCHTSKRMCDRQRPCGRCTQLGLTGLCVYEVDNPTHKANAQDETGRLKKRVAELESIIRELKNKPHPRWAQPGQSSPETEDSVPSNHELGRAGPSTMAASRRPLSPPTSPSAEPNASPASSPTLLVTQCFSSSPVRGSSPMYPPSPTLQSQDDTRISSDSDITSLLNTPDYDLSSLLASYSFPNGPGIDEAFFGDMLDPMLPVAPEACGNHRSDEHCGCLNEHASYQTVLELSLRLRRATEILSRYAKHTSGSDCRVHKGISELDRFTTTALGNIVTPPEPVTPQSHAQTTSLATSAALGRPSYAGARSSLGVPSASLSSQGIHSPRAWDFRQAQSASYPSPPWEDSFMSWESLRHQTERSKGSPF</sequence>
<name>A0A4Q9N522_9APHY</name>
<comment type="subcellular location">
    <subcellularLocation>
        <location evidence="1">Nucleus</location>
    </subcellularLocation>
</comment>
<dbReference type="SMART" id="SM00066">
    <property type="entry name" value="GAL4"/>
    <property type="match status" value="1"/>
</dbReference>
<dbReference type="CDD" id="cd00067">
    <property type="entry name" value="GAL4"/>
    <property type="match status" value="1"/>
</dbReference>
<reference evidence="5" key="1">
    <citation type="submission" date="2019-01" db="EMBL/GenBank/DDBJ databases">
        <title>Draft genome sequences of three monokaryotic isolates of the white-rot basidiomycete fungus Dichomitus squalens.</title>
        <authorList>
            <consortium name="DOE Joint Genome Institute"/>
            <person name="Lopez S.C."/>
            <person name="Andreopoulos B."/>
            <person name="Pangilinan J."/>
            <person name="Lipzen A."/>
            <person name="Riley R."/>
            <person name="Ahrendt S."/>
            <person name="Ng V."/>
            <person name="Barry K."/>
            <person name="Daum C."/>
            <person name="Grigoriev I.V."/>
            <person name="Hilden K.S."/>
            <person name="Makela M.R."/>
            <person name="de Vries R.P."/>
        </authorList>
    </citation>
    <scope>NUCLEOTIDE SEQUENCE [LARGE SCALE GENOMIC DNA]</scope>
    <source>
        <strain evidence="5">OM18370.1</strain>
    </source>
</reference>
<dbReference type="OrthoDB" id="2269373at2759"/>
<feature type="region of interest" description="Disordered" evidence="3">
    <location>
        <begin position="100"/>
        <end position="200"/>
    </location>
</feature>
<evidence type="ECO:0000259" key="4">
    <source>
        <dbReference type="PROSITE" id="PS50048"/>
    </source>
</evidence>
<dbReference type="InterPro" id="IPR036864">
    <property type="entry name" value="Zn2-C6_fun-type_DNA-bd_sf"/>
</dbReference>
<dbReference type="GO" id="GO:0008270">
    <property type="term" value="F:zinc ion binding"/>
    <property type="evidence" value="ECO:0007669"/>
    <property type="project" value="InterPro"/>
</dbReference>
<feature type="region of interest" description="Disordered" evidence="3">
    <location>
        <begin position="1"/>
        <end position="38"/>
    </location>
</feature>
<evidence type="ECO:0000313" key="5">
    <source>
        <dbReference type="EMBL" id="TBU33916.1"/>
    </source>
</evidence>
<dbReference type="AlphaFoldDB" id="A0A4Q9N522"/>
<dbReference type="Gene3D" id="4.10.240.10">
    <property type="entry name" value="Zn(2)-C6 fungal-type DNA-binding domain"/>
    <property type="match status" value="1"/>
</dbReference>
<evidence type="ECO:0000256" key="3">
    <source>
        <dbReference type="SAM" id="MobiDB-lite"/>
    </source>
</evidence>
<protein>
    <recommendedName>
        <fullName evidence="4">Zn(2)-C6 fungal-type domain-containing protein</fullName>
    </recommendedName>
</protein>
<proteinExistence type="predicted"/>
<dbReference type="InterPro" id="IPR001138">
    <property type="entry name" value="Zn2Cys6_DnaBD"/>
</dbReference>
<organism evidence="5">
    <name type="scientific">Dichomitus squalens</name>
    <dbReference type="NCBI Taxonomy" id="114155"/>
    <lineage>
        <taxon>Eukaryota</taxon>
        <taxon>Fungi</taxon>
        <taxon>Dikarya</taxon>
        <taxon>Basidiomycota</taxon>
        <taxon>Agaricomycotina</taxon>
        <taxon>Agaricomycetes</taxon>
        <taxon>Polyporales</taxon>
        <taxon>Polyporaceae</taxon>
        <taxon>Dichomitus</taxon>
    </lineage>
</organism>
<dbReference type="PANTHER" id="PTHR31001:SF81">
    <property type="entry name" value="ZN(II)2CYS6 TRANSCRIPTION FACTOR"/>
    <property type="match status" value="1"/>
</dbReference>
<dbReference type="Pfam" id="PF00172">
    <property type="entry name" value="Zn_clus"/>
    <property type="match status" value="1"/>
</dbReference>